<keyword evidence="5" id="KW-0460">Magnesium</keyword>
<evidence type="ECO:0000256" key="5">
    <source>
        <dbReference type="HAMAP-Rule" id="MF_00265"/>
    </source>
</evidence>
<dbReference type="InterPro" id="IPR029060">
    <property type="entry name" value="PIN-like_dom_sf"/>
</dbReference>
<dbReference type="Proteomes" id="UP000265341">
    <property type="component" value="Unassembled WGS sequence"/>
</dbReference>
<dbReference type="InterPro" id="IPR002716">
    <property type="entry name" value="PIN_dom"/>
</dbReference>
<evidence type="ECO:0000256" key="1">
    <source>
        <dbReference type="ARBA" id="ARBA00022649"/>
    </source>
</evidence>
<protein>
    <recommendedName>
        <fullName evidence="5">Ribonuclease VapC</fullName>
        <shortName evidence="5">RNase VapC</shortName>
        <ecNumber evidence="5">3.1.-.-</ecNumber>
    </recommendedName>
    <alternativeName>
        <fullName evidence="5">Toxin VapC</fullName>
    </alternativeName>
</protein>
<feature type="binding site" evidence="5">
    <location>
        <position position="108"/>
    </location>
    <ligand>
        <name>Mg(2+)</name>
        <dbReference type="ChEBI" id="CHEBI:18420"/>
    </ligand>
</feature>
<accession>A0A399ES07</accession>
<dbReference type="GO" id="GO:0016788">
    <property type="term" value="F:hydrolase activity, acting on ester bonds"/>
    <property type="evidence" value="ECO:0007669"/>
    <property type="project" value="InterPro"/>
</dbReference>
<reference evidence="7 8" key="1">
    <citation type="submission" date="2018-08" db="EMBL/GenBank/DDBJ databases">
        <title>Meiothermus roseus NBRC 110900 genome sequencing project.</title>
        <authorList>
            <person name="Da Costa M.S."/>
            <person name="Albuquerque L."/>
            <person name="Raposo P."/>
            <person name="Froufe H.J.C."/>
            <person name="Barroso C.S."/>
            <person name="Egas C."/>
        </authorList>
    </citation>
    <scope>NUCLEOTIDE SEQUENCE [LARGE SCALE GENOMIC DNA]</scope>
    <source>
        <strain evidence="7 8">NBRC 110900</strain>
    </source>
</reference>
<comment type="function">
    <text evidence="5">Toxic component of a toxin-antitoxin (TA) system. An RNase.</text>
</comment>
<dbReference type="HAMAP" id="MF_00265">
    <property type="entry name" value="VapC_Nob1"/>
    <property type="match status" value="1"/>
</dbReference>
<dbReference type="RefSeq" id="WP_182482791.1">
    <property type="nucleotide sequence ID" value="NZ_QWLA01000049.1"/>
</dbReference>
<keyword evidence="4 5" id="KW-0378">Hydrolase</keyword>
<dbReference type="Gene3D" id="3.40.50.1010">
    <property type="entry name" value="5'-nuclease"/>
    <property type="match status" value="1"/>
</dbReference>
<evidence type="ECO:0000256" key="3">
    <source>
        <dbReference type="ARBA" id="ARBA00022723"/>
    </source>
</evidence>
<dbReference type="NCBIfam" id="TIGR00028">
    <property type="entry name" value="Mtu_PIN_fam"/>
    <property type="match status" value="1"/>
</dbReference>
<dbReference type="EMBL" id="QWLA01000049">
    <property type="protein sequence ID" value="RIH84971.1"/>
    <property type="molecule type" value="Genomic_DNA"/>
</dbReference>
<dbReference type="InterPro" id="IPR006226">
    <property type="entry name" value="Mtu_PIN"/>
</dbReference>
<keyword evidence="5" id="KW-0800">Toxin</keyword>
<comment type="similarity">
    <text evidence="5">Belongs to the PINc/VapC protein family.</text>
</comment>
<dbReference type="EC" id="3.1.-.-" evidence="5"/>
<evidence type="ECO:0000313" key="7">
    <source>
        <dbReference type="EMBL" id="RIH84971.1"/>
    </source>
</evidence>
<keyword evidence="1 5" id="KW-1277">Toxin-antitoxin system</keyword>
<organism evidence="7 8">
    <name type="scientific">Calidithermus roseus</name>
    <dbReference type="NCBI Taxonomy" id="1644118"/>
    <lineage>
        <taxon>Bacteria</taxon>
        <taxon>Thermotogati</taxon>
        <taxon>Deinococcota</taxon>
        <taxon>Deinococci</taxon>
        <taxon>Thermales</taxon>
        <taxon>Thermaceae</taxon>
        <taxon>Calidithermus</taxon>
    </lineage>
</organism>
<feature type="domain" description="PIN" evidence="6">
    <location>
        <begin position="2"/>
        <end position="133"/>
    </location>
</feature>
<sequence length="144" mass="15635">MYILDANVLIYAFRRDSPQHGACYAWLSKTLSSGESVAAPSWVELTVLRINTLPSLGDLAAAPEEVFAFLYGLRTQPSYQLVEPGTNHLAILESLCQSQNPRGNDLNDAFLAALALERGATLVSTDQGFGRFPGLRWLNPLGPG</sequence>
<dbReference type="GO" id="GO:0045926">
    <property type="term" value="P:negative regulation of growth"/>
    <property type="evidence" value="ECO:0007669"/>
    <property type="project" value="UniProtKB-ARBA"/>
</dbReference>
<dbReference type="Pfam" id="PF01850">
    <property type="entry name" value="PIN"/>
    <property type="match status" value="1"/>
</dbReference>
<dbReference type="AlphaFoldDB" id="A0A399ES07"/>
<keyword evidence="8" id="KW-1185">Reference proteome</keyword>
<dbReference type="InterPro" id="IPR022907">
    <property type="entry name" value="VapC_family"/>
</dbReference>
<evidence type="ECO:0000313" key="8">
    <source>
        <dbReference type="Proteomes" id="UP000265341"/>
    </source>
</evidence>
<name>A0A399ES07_9DEIN</name>
<evidence type="ECO:0000259" key="6">
    <source>
        <dbReference type="Pfam" id="PF01850"/>
    </source>
</evidence>
<keyword evidence="3 5" id="KW-0479">Metal-binding</keyword>
<comment type="cofactor">
    <cofactor evidence="5">
        <name>Mg(2+)</name>
        <dbReference type="ChEBI" id="CHEBI:18420"/>
    </cofactor>
</comment>
<evidence type="ECO:0000256" key="2">
    <source>
        <dbReference type="ARBA" id="ARBA00022722"/>
    </source>
</evidence>
<feature type="binding site" evidence="5">
    <location>
        <position position="5"/>
    </location>
    <ligand>
        <name>Mg(2+)</name>
        <dbReference type="ChEBI" id="CHEBI:18420"/>
    </ligand>
</feature>
<dbReference type="GO" id="GO:0004540">
    <property type="term" value="F:RNA nuclease activity"/>
    <property type="evidence" value="ECO:0007669"/>
    <property type="project" value="InterPro"/>
</dbReference>
<dbReference type="GO" id="GO:0090729">
    <property type="term" value="F:toxin activity"/>
    <property type="evidence" value="ECO:0007669"/>
    <property type="project" value="UniProtKB-KW"/>
</dbReference>
<comment type="caution">
    <text evidence="7">The sequence shown here is derived from an EMBL/GenBank/DDBJ whole genome shotgun (WGS) entry which is preliminary data.</text>
</comment>
<evidence type="ECO:0000256" key="4">
    <source>
        <dbReference type="ARBA" id="ARBA00022801"/>
    </source>
</evidence>
<keyword evidence="2 5" id="KW-0540">Nuclease</keyword>
<dbReference type="GO" id="GO:0000287">
    <property type="term" value="F:magnesium ion binding"/>
    <property type="evidence" value="ECO:0007669"/>
    <property type="project" value="UniProtKB-UniRule"/>
</dbReference>
<gene>
    <name evidence="5" type="primary">vapC</name>
    <name evidence="7" type="ORF">Mrose_02439</name>
</gene>
<proteinExistence type="inferred from homology"/>
<dbReference type="SUPFAM" id="SSF88723">
    <property type="entry name" value="PIN domain-like"/>
    <property type="match status" value="1"/>
</dbReference>